<comment type="subunit">
    <text evidence="9">Component of the oligosaccharyltransferase (OST) complex.</text>
</comment>
<evidence type="ECO:0000256" key="2">
    <source>
        <dbReference type="ARBA" id="ARBA00004922"/>
    </source>
</evidence>
<feature type="domain" description="OST48 middle" evidence="11">
    <location>
        <begin position="265"/>
        <end position="402"/>
    </location>
</feature>
<dbReference type="InterPro" id="IPR055459">
    <property type="entry name" value="OST48_MD"/>
</dbReference>
<comment type="subcellular location">
    <subcellularLocation>
        <location evidence="1 9">Endoplasmic reticulum membrane</location>
        <topology evidence="1 9">Single-pass type I membrane protein</topology>
    </subcellularLocation>
</comment>
<proteinExistence type="inferred from homology"/>
<evidence type="ECO:0000313" key="12">
    <source>
        <dbReference type="EMBL" id="OZC06478.1"/>
    </source>
</evidence>
<dbReference type="GO" id="GO:0016740">
    <property type="term" value="F:transferase activity"/>
    <property type="evidence" value="ECO:0007669"/>
    <property type="project" value="UniProtKB-KW"/>
</dbReference>
<keyword evidence="8 9" id="KW-0472">Membrane</keyword>
<evidence type="ECO:0000256" key="8">
    <source>
        <dbReference type="ARBA" id="ARBA00023136"/>
    </source>
</evidence>
<evidence type="ECO:0000259" key="10">
    <source>
        <dbReference type="Pfam" id="PF03345"/>
    </source>
</evidence>
<evidence type="ECO:0000259" key="11">
    <source>
        <dbReference type="Pfam" id="PF23358"/>
    </source>
</evidence>
<dbReference type="Proteomes" id="UP000242913">
    <property type="component" value="Unassembled WGS sequence"/>
</dbReference>
<accession>A0A238BPH9</accession>
<protein>
    <recommendedName>
        <fullName evidence="4 9">Dolichyl-diphosphooligosaccharide--protein glycosyltransferase 48 kDa subunit</fullName>
        <shortName evidence="9">Oligosaccharyl transferase 48 kDa subunit</shortName>
    </recommendedName>
</protein>
<feature type="transmembrane region" description="Helical" evidence="9">
    <location>
        <begin position="378"/>
        <end position="400"/>
    </location>
</feature>
<evidence type="ECO:0000256" key="6">
    <source>
        <dbReference type="ARBA" id="ARBA00022824"/>
    </source>
</evidence>
<dbReference type="EMBL" id="KZ270100">
    <property type="protein sequence ID" value="OZC06478.1"/>
    <property type="molecule type" value="Genomic_DNA"/>
</dbReference>
<keyword evidence="5 9" id="KW-0812">Transmembrane</keyword>
<reference evidence="12 13" key="1">
    <citation type="submission" date="2015-12" db="EMBL/GenBank/DDBJ databases">
        <title>Draft genome of the nematode, Onchocerca flexuosa.</title>
        <authorList>
            <person name="Mitreva M."/>
        </authorList>
    </citation>
    <scope>NUCLEOTIDE SEQUENCE [LARGE SCALE GENOMIC DNA]</scope>
    <source>
        <strain evidence="12">Red Deer</strain>
    </source>
</reference>
<dbReference type="Pfam" id="PF23358">
    <property type="entry name" value="OST48_MD"/>
    <property type="match status" value="1"/>
</dbReference>
<dbReference type="InterPro" id="IPR005013">
    <property type="entry name" value="DDOST_48_kDa_subunit"/>
</dbReference>
<evidence type="ECO:0000256" key="7">
    <source>
        <dbReference type="ARBA" id="ARBA00022989"/>
    </source>
</evidence>
<evidence type="ECO:0000256" key="9">
    <source>
        <dbReference type="RuleBase" id="RU361142"/>
    </source>
</evidence>
<comment type="similarity">
    <text evidence="3 9">Belongs to the DDOST 48 kDa subunit family.</text>
</comment>
<keyword evidence="13" id="KW-1185">Reference proteome</keyword>
<dbReference type="PANTHER" id="PTHR10830:SF0">
    <property type="entry name" value="DOLICHYL-DIPHOSPHOOLIGOSACCHARIDE--PROTEIN GLYCOSYLTRANSFERASE 48 KDA SUBUNIT"/>
    <property type="match status" value="1"/>
</dbReference>
<dbReference type="Pfam" id="PF03345">
    <property type="entry name" value="OST48_N"/>
    <property type="match status" value="1"/>
</dbReference>
<evidence type="ECO:0000256" key="3">
    <source>
        <dbReference type="ARBA" id="ARBA00008743"/>
    </source>
</evidence>
<keyword evidence="7 9" id="KW-1133">Transmembrane helix</keyword>
<dbReference type="InterPro" id="IPR055457">
    <property type="entry name" value="OST48_N"/>
</dbReference>
<evidence type="ECO:0000313" key="13">
    <source>
        <dbReference type="Proteomes" id="UP000242913"/>
    </source>
</evidence>
<sequence>MAISPNYSLLAVVSLILLQIASFINAGKILVLVDNLNVRETHSVFLKSLKRYVRKYFPFFFYYFALHNLFGFSERGHQLTIKAADDQTLALTKHDEHLYDHLIIFAPGIDALLNELQDEGHHTTIVADPSNFISAPMIVGKISQANPILFRGIALTADETNQLCLKILSASTSAYSFNPHEKVEEYPGAVGRSILLIGAIQARNNARVVLTGSIDMFSDAFINATVNKCDSTTKSQKSGNFELVTELSKWVFMEKGVLRVKNVSHHKVGEKNPPREYTILDDVEYMIEIEEFKHGKWEPFKGNDVQLEFTRIDPFVRTTLKNSNGKLKTQFKLPDVYGVFKFLVDYRRIGYTHLLDVQQVSVRPLQHTQYERFIYSAYPYYVSAFSMMIGVVIFSCVFLYHKEPPKDVKKD</sequence>
<dbReference type="GO" id="GO:0008250">
    <property type="term" value="C:oligosaccharyltransferase complex"/>
    <property type="evidence" value="ECO:0007669"/>
    <property type="project" value="TreeGrafter"/>
</dbReference>
<feature type="domain" description="OST48 N-terminal" evidence="10">
    <location>
        <begin position="113"/>
        <end position="251"/>
    </location>
</feature>
<evidence type="ECO:0000256" key="1">
    <source>
        <dbReference type="ARBA" id="ARBA00004115"/>
    </source>
</evidence>
<dbReference type="GO" id="GO:0018279">
    <property type="term" value="P:protein N-linked glycosylation via asparagine"/>
    <property type="evidence" value="ECO:0007669"/>
    <property type="project" value="UniProtKB-UniRule"/>
</dbReference>
<keyword evidence="12" id="KW-0808">Transferase</keyword>
<comment type="pathway">
    <text evidence="2 9">Protein modification; protein glycosylation.</text>
</comment>
<dbReference type="AlphaFoldDB" id="A0A238BPH9"/>
<keyword evidence="6 9" id="KW-0256">Endoplasmic reticulum</keyword>
<dbReference type="PANTHER" id="PTHR10830">
    <property type="entry name" value="DOLICHYL-DIPHOSPHOOLIGOSACCHARIDE--PROTEIN GLYCOSYLTRANSFERASE 48 KDA SUBUNIT"/>
    <property type="match status" value="1"/>
</dbReference>
<evidence type="ECO:0000256" key="4">
    <source>
        <dbReference type="ARBA" id="ARBA00013350"/>
    </source>
</evidence>
<comment type="function">
    <text evidence="9">Subunit of the oligosaccharyl transferase (OST) complex that catalyzes the initial transfer of a defined glycan (Glc(3)Man(9)GlcNAc(2) in eukaryotes) from the lipid carrier dolichol-pyrophosphate to an asparagine residue within an Asn-X-Ser/Thr consensus motif in nascent polypeptide chains, the first step in protein N-glycosylation. N-glycosylation occurs cotranslationally and the complex associates with the Sec61 complex at the channel-forming translocon complex that mediates protein translocation across the endoplasmic reticulum (ER).</text>
</comment>
<name>A0A238BPH9_9BILA</name>
<organism evidence="12 13">
    <name type="scientific">Onchocerca flexuosa</name>
    <dbReference type="NCBI Taxonomy" id="387005"/>
    <lineage>
        <taxon>Eukaryota</taxon>
        <taxon>Metazoa</taxon>
        <taxon>Ecdysozoa</taxon>
        <taxon>Nematoda</taxon>
        <taxon>Chromadorea</taxon>
        <taxon>Rhabditida</taxon>
        <taxon>Spirurina</taxon>
        <taxon>Spiruromorpha</taxon>
        <taxon>Filarioidea</taxon>
        <taxon>Onchocercidae</taxon>
        <taxon>Onchocerca</taxon>
    </lineage>
</organism>
<dbReference type="OrthoDB" id="29105at2759"/>
<gene>
    <name evidence="12" type="ORF">X798_06531</name>
</gene>
<dbReference type="UniPathway" id="UPA00378"/>
<evidence type="ECO:0000256" key="5">
    <source>
        <dbReference type="ARBA" id="ARBA00022692"/>
    </source>
</evidence>